<feature type="compositionally biased region" description="Basic and acidic residues" evidence="1">
    <location>
        <begin position="55"/>
        <end position="66"/>
    </location>
</feature>
<gene>
    <name evidence="2" type="ORF">ACFO6V_07260</name>
</gene>
<dbReference type="Proteomes" id="UP001596011">
    <property type="component" value="Unassembled WGS sequence"/>
</dbReference>
<evidence type="ECO:0000256" key="1">
    <source>
        <dbReference type="SAM" id="MobiDB-lite"/>
    </source>
</evidence>
<proteinExistence type="predicted"/>
<evidence type="ECO:0000313" key="3">
    <source>
        <dbReference type="Proteomes" id="UP001596011"/>
    </source>
</evidence>
<reference evidence="3" key="1">
    <citation type="journal article" date="2019" name="Int. J. Syst. Evol. Microbiol.">
        <title>The Global Catalogue of Microorganisms (GCM) 10K type strain sequencing project: providing services to taxonomists for standard genome sequencing and annotation.</title>
        <authorList>
            <consortium name="The Broad Institute Genomics Platform"/>
            <consortium name="The Broad Institute Genome Sequencing Center for Infectious Disease"/>
            <person name="Wu L."/>
            <person name="Ma J."/>
        </authorList>
    </citation>
    <scope>NUCLEOTIDE SEQUENCE [LARGE SCALE GENOMIC DNA]</scope>
    <source>
        <strain evidence="3">CCUG 42722</strain>
    </source>
</reference>
<keyword evidence="3" id="KW-1185">Reference proteome</keyword>
<accession>A0ABV9HFF8</accession>
<dbReference type="EMBL" id="JBHSFI010000003">
    <property type="protein sequence ID" value="MFC4628024.1"/>
    <property type="molecule type" value="Genomic_DNA"/>
</dbReference>
<feature type="region of interest" description="Disordered" evidence="1">
    <location>
        <begin position="1"/>
        <end position="66"/>
    </location>
</feature>
<dbReference type="RefSeq" id="WP_377133707.1">
    <property type="nucleotide sequence ID" value="NZ_JBHSFI010000003.1"/>
</dbReference>
<sequence length="66" mass="6787">MSDDTQGVHEGAAGASKDGSGTPGHVSQPGPDLKAAPTDTGWLKVESLRSSGEPAEVRRAVERDDD</sequence>
<evidence type="ECO:0000313" key="2">
    <source>
        <dbReference type="EMBL" id="MFC4628024.1"/>
    </source>
</evidence>
<protein>
    <submittedName>
        <fullName evidence="2">Uncharacterized protein</fullName>
    </submittedName>
</protein>
<organism evidence="2 3">
    <name type="scientific">Promicromonospora alba</name>
    <dbReference type="NCBI Taxonomy" id="1616110"/>
    <lineage>
        <taxon>Bacteria</taxon>
        <taxon>Bacillati</taxon>
        <taxon>Actinomycetota</taxon>
        <taxon>Actinomycetes</taxon>
        <taxon>Micrococcales</taxon>
        <taxon>Promicromonosporaceae</taxon>
        <taxon>Promicromonospora</taxon>
    </lineage>
</organism>
<name>A0ABV9HFF8_9MICO</name>
<comment type="caution">
    <text evidence="2">The sequence shown here is derived from an EMBL/GenBank/DDBJ whole genome shotgun (WGS) entry which is preliminary data.</text>
</comment>